<sequence precursor="true">MKTTSVGFVCACAVLSFVSPARAYLGSFSPSDGYDVQSGLVYGDVSYYDAGQYGANAGGGAGPNQIAADSGLWSVASPVGGYFSTLADRANYTAATPPYPVTGANALAAYVVGNHSPGRTDSSSLAIRNDTPLGVTGPLVYNYDLDAFDFNGVTPSTINGGVVQMGLYFCPNPGDTPQPGTAPREKFTMSLVDGGGNIGLEWGYGRDNSVTWRDGPTSAWNITSFIADQTNWDGVQFDLDLTADTFSMDYYDVSANTWTNLVPAGTAMGQPMGDFTHIRWQLEDGLSAGVGGKNFFDDFSFTTPVPEPAGAVLCVFGGAMVGATRRRTKD</sequence>
<gene>
    <name evidence="2" type="ORF">Pla123a_09220</name>
</gene>
<feature type="chain" id="PRO_5022961094" description="PEP-CTERM protein-sorting domain-containing protein" evidence="1">
    <location>
        <begin position="24"/>
        <end position="330"/>
    </location>
</feature>
<evidence type="ECO:0000313" key="3">
    <source>
        <dbReference type="Proteomes" id="UP000318478"/>
    </source>
</evidence>
<evidence type="ECO:0008006" key="4">
    <source>
        <dbReference type="Google" id="ProtNLM"/>
    </source>
</evidence>
<reference evidence="2 3" key="1">
    <citation type="submission" date="2019-02" db="EMBL/GenBank/DDBJ databases">
        <title>Deep-cultivation of Planctomycetes and their phenomic and genomic characterization uncovers novel biology.</title>
        <authorList>
            <person name="Wiegand S."/>
            <person name="Jogler M."/>
            <person name="Boedeker C."/>
            <person name="Pinto D."/>
            <person name="Vollmers J."/>
            <person name="Rivas-Marin E."/>
            <person name="Kohn T."/>
            <person name="Peeters S.H."/>
            <person name="Heuer A."/>
            <person name="Rast P."/>
            <person name="Oberbeckmann S."/>
            <person name="Bunk B."/>
            <person name="Jeske O."/>
            <person name="Meyerdierks A."/>
            <person name="Storesund J.E."/>
            <person name="Kallscheuer N."/>
            <person name="Luecker S."/>
            <person name="Lage O.M."/>
            <person name="Pohl T."/>
            <person name="Merkel B.J."/>
            <person name="Hornburger P."/>
            <person name="Mueller R.-W."/>
            <person name="Bruemmer F."/>
            <person name="Labrenz M."/>
            <person name="Spormann A.M."/>
            <person name="Op Den Camp H."/>
            <person name="Overmann J."/>
            <person name="Amann R."/>
            <person name="Jetten M.S.M."/>
            <person name="Mascher T."/>
            <person name="Medema M.H."/>
            <person name="Devos D.P."/>
            <person name="Kaster A.-K."/>
            <person name="Ovreas L."/>
            <person name="Rohde M."/>
            <person name="Galperin M.Y."/>
            <person name="Jogler C."/>
        </authorList>
    </citation>
    <scope>NUCLEOTIDE SEQUENCE [LARGE SCALE GENOMIC DNA]</scope>
    <source>
        <strain evidence="2 3">Pla123a</strain>
    </source>
</reference>
<dbReference type="RefSeq" id="WP_146584367.1">
    <property type="nucleotide sequence ID" value="NZ_SJPO01000002.1"/>
</dbReference>
<dbReference type="Proteomes" id="UP000318478">
    <property type="component" value="Unassembled WGS sequence"/>
</dbReference>
<accession>A0A5C5YT12</accession>
<keyword evidence="3" id="KW-1185">Reference proteome</keyword>
<evidence type="ECO:0000256" key="1">
    <source>
        <dbReference type="SAM" id="SignalP"/>
    </source>
</evidence>
<dbReference type="EMBL" id="SJPO01000002">
    <property type="protein sequence ID" value="TWT78132.1"/>
    <property type="molecule type" value="Genomic_DNA"/>
</dbReference>
<protein>
    <recommendedName>
        <fullName evidence="4">PEP-CTERM protein-sorting domain-containing protein</fullName>
    </recommendedName>
</protein>
<name>A0A5C5YT12_9BACT</name>
<keyword evidence="1" id="KW-0732">Signal</keyword>
<organism evidence="2 3">
    <name type="scientific">Posidoniimonas polymericola</name>
    <dbReference type="NCBI Taxonomy" id="2528002"/>
    <lineage>
        <taxon>Bacteria</taxon>
        <taxon>Pseudomonadati</taxon>
        <taxon>Planctomycetota</taxon>
        <taxon>Planctomycetia</taxon>
        <taxon>Pirellulales</taxon>
        <taxon>Lacipirellulaceae</taxon>
        <taxon>Posidoniimonas</taxon>
    </lineage>
</organism>
<dbReference type="AlphaFoldDB" id="A0A5C5YT12"/>
<comment type="caution">
    <text evidence="2">The sequence shown here is derived from an EMBL/GenBank/DDBJ whole genome shotgun (WGS) entry which is preliminary data.</text>
</comment>
<proteinExistence type="predicted"/>
<feature type="signal peptide" evidence="1">
    <location>
        <begin position="1"/>
        <end position="23"/>
    </location>
</feature>
<dbReference type="OrthoDB" id="267383at2"/>
<evidence type="ECO:0000313" key="2">
    <source>
        <dbReference type="EMBL" id="TWT78132.1"/>
    </source>
</evidence>